<protein>
    <submittedName>
        <fullName evidence="1">Uncharacterized protein</fullName>
    </submittedName>
</protein>
<dbReference type="AlphaFoldDB" id="A0A8J3MVY8"/>
<evidence type="ECO:0000313" key="2">
    <source>
        <dbReference type="Proteomes" id="UP000612362"/>
    </source>
</evidence>
<accession>A0A8J3MVY8</accession>
<reference evidence="1" key="1">
    <citation type="submission" date="2020-10" db="EMBL/GenBank/DDBJ databases">
        <title>Taxonomic study of unclassified bacteria belonging to the class Ktedonobacteria.</title>
        <authorList>
            <person name="Yabe S."/>
            <person name="Wang C.M."/>
            <person name="Zheng Y."/>
            <person name="Sakai Y."/>
            <person name="Cavaletti L."/>
            <person name="Monciardini P."/>
            <person name="Donadio S."/>
        </authorList>
    </citation>
    <scope>NUCLEOTIDE SEQUENCE</scope>
    <source>
        <strain evidence="1">SOSP1-1</strain>
    </source>
</reference>
<dbReference type="Proteomes" id="UP000612362">
    <property type="component" value="Unassembled WGS sequence"/>
</dbReference>
<comment type="caution">
    <text evidence="1">The sequence shown here is derived from an EMBL/GenBank/DDBJ whole genome shotgun (WGS) entry which is preliminary data.</text>
</comment>
<evidence type="ECO:0000313" key="1">
    <source>
        <dbReference type="EMBL" id="GHO50862.1"/>
    </source>
</evidence>
<sequence length="132" mass="14381">MSAQYDGATIIVAAHDGETIVTTNTRLEYDNNDLSSIARSFVAAVNLVSQHTAFSSLDDLVTALGDIAEMMRLRSSGVMYEVIDVTPNNSKAALADLVPETANEWVHAIVSKLASYLLTVEYKVILMRMTIN</sequence>
<proteinExistence type="predicted"/>
<organism evidence="1 2">
    <name type="scientific">Ktedonospora formicarum</name>
    <dbReference type="NCBI Taxonomy" id="2778364"/>
    <lineage>
        <taxon>Bacteria</taxon>
        <taxon>Bacillati</taxon>
        <taxon>Chloroflexota</taxon>
        <taxon>Ktedonobacteria</taxon>
        <taxon>Ktedonobacterales</taxon>
        <taxon>Ktedonobacteraceae</taxon>
        <taxon>Ktedonospora</taxon>
    </lineage>
</organism>
<gene>
    <name evidence="1" type="ORF">KSX_90250</name>
</gene>
<name>A0A8J3MVY8_9CHLR</name>
<keyword evidence="2" id="KW-1185">Reference proteome</keyword>
<dbReference type="EMBL" id="BNJF01000009">
    <property type="protein sequence ID" value="GHO50862.1"/>
    <property type="molecule type" value="Genomic_DNA"/>
</dbReference>
<dbReference type="RefSeq" id="WP_220199817.1">
    <property type="nucleotide sequence ID" value="NZ_BNJF01000009.1"/>
</dbReference>